<keyword evidence="5 7" id="KW-0786">Thiamine pyrophosphate</keyword>
<dbReference type="EMBL" id="CP011797">
    <property type="protein sequence ID" value="ATX75692.1"/>
    <property type="molecule type" value="Genomic_DNA"/>
</dbReference>
<dbReference type="KEGG" id="rfo:REIFOR_00522"/>
<dbReference type="GO" id="GO:0000287">
    <property type="term" value="F:magnesium ion binding"/>
    <property type="evidence" value="ECO:0007669"/>
    <property type="project" value="UniProtKB-UniRule"/>
</dbReference>
<gene>
    <name evidence="7 11" type="primary">menD</name>
    <name evidence="11" type="ORF">REIFOR_00522</name>
</gene>
<dbReference type="GO" id="GO:0030976">
    <property type="term" value="F:thiamine pyrophosphate binding"/>
    <property type="evidence" value="ECO:0007669"/>
    <property type="project" value="UniProtKB-UniRule"/>
</dbReference>
<evidence type="ECO:0000313" key="11">
    <source>
        <dbReference type="EMBL" id="ATX75692.1"/>
    </source>
</evidence>
<keyword evidence="12" id="KW-1185">Reference proteome</keyword>
<dbReference type="Pfam" id="PF16582">
    <property type="entry name" value="TPP_enzyme_M_2"/>
    <property type="match status" value="1"/>
</dbReference>
<evidence type="ECO:0000256" key="1">
    <source>
        <dbReference type="ARBA" id="ARBA00022428"/>
    </source>
</evidence>
<comment type="pathway">
    <text evidence="7">Quinol/quinone metabolism; menaquinone biosynthesis.</text>
</comment>
<feature type="domain" description="Thiamine pyrophosphate enzyme TPP-binding" evidence="8">
    <location>
        <begin position="428"/>
        <end position="546"/>
    </location>
</feature>
<comment type="catalytic activity">
    <reaction evidence="7">
        <text>isochorismate + 2-oxoglutarate + H(+) = 5-enolpyruvoyl-6-hydroxy-2-succinyl-cyclohex-3-ene-1-carboxylate + CO2</text>
        <dbReference type="Rhea" id="RHEA:25593"/>
        <dbReference type="ChEBI" id="CHEBI:15378"/>
        <dbReference type="ChEBI" id="CHEBI:16526"/>
        <dbReference type="ChEBI" id="CHEBI:16810"/>
        <dbReference type="ChEBI" id="CHEBI:29780"/>
        <dbReference type="ChEBI" id="CHEBI:58818"/>
        <dbReference type="EC" id="2.2.1.9"/>
    </reaction>
</comment>
<dbReference type="GO" id="GO:0030145">
    <property type="term" value="F:manganese ion binding"/>
    <property type="evidence" value="ECO:0007669"/>
    <property type="project" value="UniProtKB-UniRule"/>
</dbReference>
<dbReference type="InterPro" id="IPR011766">
    <property type="entry name" value="TPP_enzyme_TPP-bd"/>
</dbReference>
<evidence type="ECO:0000256" key="5">
    <source>
        <dbReference type="ARBA" id="ARBA00023052"/>
    </source>
</evidence>
<dbReference type="HAMAP" id="MF_01659">
    <property type="entry name" value="MenD"/>
    <property type="match status" value="1"/>
</dbReference>
<dbReference type="EC" id="2.2.1.9" evidence="7"/>
<keyword evidence="6 7" id="KW-0464">Manganese</keyword>
<dbReference type="Gene3D" id="3.40.50.1220">
    <property type="entry name" value="TPP-binding domain"/>
    <property type="match status" value="1"/>
</dbReference>
<dbReference type="SUPFAM" id="SSF52518">
    <property type="entry name" value="Thiamin diphosphate-binding fold (THDP-binding)"/>
    <property type="match status" value="2"/>
</dbReference>
<dbReference type="AlphaFoldDB" id="A0A2K8KLU0"/>
<evidence type="ECO:0000259" key="9">
    <source>
        <dbReference type="Pfam" id="PF02776"/>
    </source>
</evidence>
<protein>
    <recommendedName>
        <fullName evidence="7">2-succinyl-5-enolpyruvyl-6-hydroxy-3-cyclohexene-1-carboxylate synthase</fullName>
        <shortName evidence="7">SEPHCHC synthase</shortName>
        <ecNumber evidence="7">2.2.1.9</ecNumber>
    </recommendedName>
    <alternativeName>
        <fullName evidence="7">Menaquinone biosynthesis protein MenD</fullName>
    </alternativeName>
</protein>
<keyword evidence="3 7" id="KW-0479">Metal-binding</keyword>
<dbReference type="Pfam" id="PF02776">
    <property type="entry name" value="TPP_enzyme_N"/>
    <property type="match status" value="1"/>
</dbReference>
<dbReference type="PANTHER" id="PTHR42916:SF1">
    <property type="entry name" value="PROTEIN PHYLLO, CHLOROPLASTIC"/>
    <property type="match status" value="1"/>
</dbReference>
<dbReference type="PIRSF" id="PIRSF004983">
    <property type="entry name" value="MenD"/>
    <property type="match status" value="1"/>
</dbReference>
<evidence type="ECO:0000256" key="2">
    <source>
        <dbReference type="ARBA" id="ARBA00022679"/>
    </source>
</evidence>
<dbReference type="GO" id="GO:0009234">
    <property type="term" value="P:menaquinone biosynthetic process"/>
    <property type="evidence" value="ECO:0007669"/>
    <property type="project" value="UniProtKB-UniRule"/>
</dbReference>
<evidence type="ECO:0000256" key="7">
    <source>
        <dbReference type="HAMAP-Rule" id="MF_01659"/>
    </source>
</evidence>
<dbReference type="UniPathway" id="UPA01057">
    <property type="reaction ID" value="UER00164"/>
</dbReference>
<comment type="pathway">
    <text evidence="7">Quinol/quinone metabolism; 1,4-dihydroxy-2-naphthoate biosynthesis; 1,4-dihydroxy-2-naphthoate from chorismate: step 2/7.</text>
</comment>
<keyword evidence="4 7" id="KW-0460">Magnesium</keyword>
<evidence type="ECO:0000259" key="10">
    <source>
        <dbReference type="Pfam" id="PF16582"/>
    </source>
</evidence>
<dbReference type="Proteomes" id="UP000229757">
    <property type="component" value="Chromosome"/>
</dbReference>
<comment type="subunit">
    <text evidence="7">Homodimer.</text>
</comment>
<keyword evidence="2 7" id="KW-0808">Transferase</keyword>
<keyword evidence="1 7" id="KW-0474">Menaquinone biosynthesis</keyword>
<dbReference type="Pfam" id="PF02775">
    <property type="entry name" value="TPP_enzyme_C"/>
    <property type="match status" value="1"/>
</dbReference>
<feature type="domain" description="Menaquinone biosynthesis protein MenD middle" evidence="10">
    <location>
        <begin position="210"/>
        <end position="393"/>
    </location>
</feature>
<dbReference type="Gene3D" id="3.40.50.970">
    <property type="match status" value="2"/>
</dbReference>
<name>A0A2K8KLU0_9GAMM</name>
<dbReference type="InterPro" id="IPR012001">
    <property type="entry name" value="Thiamin_PyroP_enz_TPP-bd_dom"/>
</dbReference>
<evidence type="ECO:0000256" key="6">
    <source>
        <dbReference type="ARBA" id="ARBA00023211"/>
    </source>
</evidence>
<dbReference type="InterPro" id="IPR032264">
    <property type="entry name" value="MenD_middle"/>
</dbReference>
<dbReference type="NCBIfam" id="TIGR00173">
    <property type="entry name" value="menD"/>
    <property type="match status" value="1"/>
</dbReference>
<dbReference type="RefSeq" id="WP_100256077.1">
    <property type="nucleotide sequence ID" value="NZ_CP011797.1"/>
</dbReference>
<comment type="similarity">
    <text evidence="7">Belongs to the TPP enzyme family. MenD subfamily.</text>
</comment>
<dbReference type="PANTHER" id="PTHR42916">
    <property type="entry name" value="2-SUCCINYL-5-ENOLPYRUVYL-6-HYDROXY-3-CYCLOHEXENE-1-CARBOXYLATE SYNTHASE"/>
    <property type="match status" value="1"/>
</dbReference>
<evidence type="ECO:0000256" key="3">
    <source>
        <dbReference type="ARBA" id="ARBA00022723"/>
    </source>
</evidence>
<feature type="domain" description="Thiamine pyrophosphate enzyme N-terminal TPP-binding" evidence="9">
    <location>
        <begin position="13"/>
        <end position="130"/>
    </location>
</feature>
<dbReference type="CDD" id="cd07037">
    <property type="entry name" value="TPP_PYR_MenD"/>
    <property type="match status" value="1"/>
</dbReference>
<sequence length="573" mass="62226">MSRPLRTLNQVWSQLILSRLYARGVRQVCLAPGSRSAPLVLALVELTQAHPDLVVHSHFDERGLGFFALGLSKALTQPVAILTTSGTAVANLLPAVVEARHCHTALIVISADRPDELLGCGANQAIDQRQLFGSQVLEQLSLPTPDADSAFEHWLPALDRLLNQAGPVHLNCPFRAPLYPSEAPQDCVMALPALPAFTLSRSMPRRAQADVDLATPHQTLIVAGRLSPSEAARLLEYCQHYRLPILADLNSQLRLHPSEWVIHYADLLLNNAHFVQTLNRFERVIQFSGQLISKRLLAWLGTFNGEHLIVDGQRDYLDPNHRAQQRQQSLPDFLRELAALPLGWPPCAEVVAALQSWNKRAAAQLPALIGSELSEISAVTRLVQQLPATCRLFAGNSLSIRLLDMYAEPALAYPVFSNRGASGIDGLVATAAGVAATAVEPLVLVIGDTSTLYDLNSLALVNRVAARTGQAILVLVLNNNGGAIFNLLPAAQLGALHRDFFQCPHDLDFAAAAAQFHLAYARPTNLSELDEQIDRAMHPGTATLLEISVPAAQSTEQIRQINRHFAQLTAGGA</sequence>
<dbReference type="GO" id="GO:0070204">
    <property type="term" value="F:2-succinyl-5-enolpyruvyl-6-hydroxy-3-cyclohexene-1-carboxylic-acid synthase activity"/>
    <property type="evidence" value="ECO:0007669"/>
    <property type="project" value="UniProtKB-UniRule"/>
</dbReference>
<accession>A0A2K8KLU0</accession>
<comment type="cofactor">
    <cofactor evidence="7">
        <name>thiamine diphosphate</name>
        <dbReference type="ChEBI" id="CHEBI:58937"/>
    </cofactor>
    <text evidence="7">Binds 1 thiamine pyrophosphate per subunit.</text>
</comment>
<proteinExistence type="inferred from homology"/>
<organism evidence="11 12">
    <name type="scientific">Reinekea forsetii</name>
    <dbReference type="NCBI Taxonomy" id="1336806"/>
    <lineage>
        <taxon>Bacteria</taxon>
        <taxon>Pseudomonadati</taxon>
        <taxon>Pseudomonadota</taxon>
        <taxon>Gammaproteobacteria</taxon>
        <taxon>Oceanospirillales</taxon>
        <taxon>Saccharospirillaceae</taxon>
        <taxon>Reinekea</taxon>
    </lineage>
</organism>
<dbReference type="OrthoDB" id="9791859at2"/>
<comment type="cofactor">
    <cofactor evidence="7">
        <name>Mg(2+)</name>
        <dbReference type="ChEBI" id="CHEBI:18420"/>
    </cofactor>
    <cofactor evidence="7">
        <name>Mn(2+)</name>
        <dbReference type="ChEBI" id="CHEBI:29035"/>
    </cofactor>
</comment>
<evidence type="ECO:0000259" key="8">
    <source>
        <dbReference type="Pfam" id="PF02775"/>
    </source>
</evidence>
<comment type="function">
    <text evidence="7">Catalyzes the thiamine diphosphate-dependent decarboxylation of 2-oxoglutarate and the subsequent addition of the resulting succinic semialdehyde-thiamine pyrophosphate anion to isochorismate to yield 2-succinyl-5-enolpyruvyl-6-hydroxy-3-cyclohexene-1-carboxylate (SEPHCHC).</text>
</comment>
<evidence type="ECO:0000313" key="12">
    <source>
        <dbReference type="Proteomes" id="UP000229757"/>
    </source>
</evidence>
<dbReference type="InterPro" id="IPR029061">
    <property type="entry name" value="THDP-binding"/>
</dbReference>
<reference evidence="11 12" key="1">
    <citation type="journal article" date="2017" name="Environ. Microbiol.">
        <title>Genomic and physiological analyses of 'Reinekea forsetii' reveal a versatile opportunistic lifestyle during spring algae blooms.</title>
        <authorList>
            <person name="Avci B."/>
            <person name="Hahnke R.L."/>
            <person name="Chafee M."/>
            <person name="Fischer T."/>
            <person name="Gruber-Vodicka H."/>
            <person name="Tegetmeyer H.E."/>
            <person name="Harder J."/>
            <person name="Fuchs B.M."/>
            <person name="Amann R.I."/>
            <person name="Teeling H."/>
        </authorList>
    </citation>
    <scope>NUCLEOTIDE SEQUENCE [LARGE SCALE GENOMIC DNA]</scope>
    <source>
        <strain evidence="11 12">Hel1_31_D35</strain>
    </source>
</reference>
<evidence type="ECO:0000256" key="4">
    <source>
        <dbReference type="ARBA" id="ARBA00022842"/>
    </source>
</evidence>
<dbReference type="InterPro" id="IPR004433">
    <property type="entry name" value="MenaQ_synth_MenD"/>
</dbReference>
<dbReference type="UniPathway" id="UPA00079"/>